<keyword evidence="3" id="KW-1185">Reference proteome</keyword>
<protein>
    <submittedName>
        <fullName evidence="2">Uncharacterized protein</fullName>
    </submittedName>
</protein>
<accession>A0A4D6M828</accession>
<dbReference type="Proteomes" id="UP000501690">
    <property type="component" value="Linkage Group LG6"/>
</dbReference>
<evidence type="ECO:0000313" key="3">
    <source>
        <dbReference type="Proteomes" id="UP000501690"/>
    </source>
</evidence>
<dbReference type="EMBL" id="CP039350">
    <property type="protein sequence ID" value="QCD96840.1"/>
    <property type="molecule type" value="Genomic_DNA"/>
</dbReference>
<proteinExistence type="predicted"/>
<gene>
    <name evidence="2" type="ORF">DEO72_LG6g1550</name>
</gene>
<organism evidence="2 3">
    <name type="scientific">Vigna unguiculata</name>
    <name type="common">Cowpea</name>
    <dbReference type="NCBI Taxonomy" id="3917"/>
    <lineage>
        <taxon>Eukaryota</taxon>
        <taxon>Viridiplantae</taxon>
        <taxon>Streptophyta</taxon>
        <taxon>Embryophyta</taxon>
        <taxon>Tracheophyta</taxon>
        <taxon>Spermatophyta</taxon>
        <taxon>Magnoliopsida</taxon>
        <taxon>eudicotyledons</taxon>
        <taxon>Gunneridae</taxon>
        <taxon>Pentapetalae</taxon>
        <taxon>rosids</taxon>
        <taxon>fabids</taxon>
        <taxon>Fabales</taxon>
        <taxon>Fabaceae</taxon>
        <taxon>Papilionoideae</taxon>
        <taxon>50 kb inversion clade</taxon>
        <taxon>NPAAA clade</taxon>
        <taxon>indigoferoid/millettioid clade</taxon>
        <taxon>Phaseoleae</taxon>
        <taxon>Vigna</taxon>
    </lineage>
</organism>
<reference evidence="2 3" key="1">
    <citation type="submission" date="2019-04" db="EMBL/GenBank/DDBJ databases">
        <title>An improved genome assembly and genetic linkage map for asparagus bean, Vigna unguiculata ssp. sesquipedialis.</title>
        <authorList>
            <person name="Xia Q."/>
            <person name="Zhang R."/>
            <person name="Dong Y."/>
        </authorList>
    </citation>
    <scope>NUCLEOTIDE SEQUENCE [LARGE SCALE GENOMIC DNA]</scope>
    <source>
        <tissue evidence="2">Leaf</tissue>
    </source>
</reference>
<sequence>MGKVITLSDTSPPLPSSLVASSTFLSLKAVSPLTIPPLLRLTQSSPTPLRTCVTPSSSPSPISEPSPTSLIRISLGCSKGSPFASLTSPSPSRTCSRRPRARARMGWSSTSVPTWVWPPSPPLPWGFRLWRPYECTTANPTMTLDATSSPTQ</sequence>
<evidence type="ECO:0000256" key="1">
    <source>
        <dbReference type="SAM" id="MobiDB-lite"/>
    </source>
</evidence>
<feature type="compositionally biased region" description="Low complexity" evidence="1">
    <location>
        <begin position="55"/>
        <end position="68"/>
    </location>
</feature>
<dbReference type="AlphaFoldDB" id="A0A4D6M828"/>
<feature type="region of interest" description="Disordered" evidence="1">
    <location>
        <begin position="82"/>
        <end position="103"/>
    </location>
</feature>
<feature type="region of interest" description="Disordered" evidence="1">
    <location>
        <begin position="46"/>
        <end position="68"/>
    </location>
</feature>
<evidence type="ECO:0000313" key="2">
    <source>
        <dbReference type="EMBL" id="QCD96840.1"/>
    </source>
</evidence>
<name>A0A4D6M828_VIGUN</name>